<organism evidence="11 12">
    <name type="scientific">Bombardia bombarda</name>
    <dbReference type="NCBI Taxonomy" id="252184"/>
    <lineage>
        <taxon>Eukaryota</taxon>
        <taxon>Fungi</taxon>
        <taxon>Dikarya</taxon>
        <taxon>Ascomycota</taxon>
        <taxon>Pezizomycotina</taxon>
        <taxon>Sordariomycetes</taxon>
        <taxon>Sordariomycetidae</taxon>
        <taxon>Sordariales</taxon>
        <taxon>Lasiosphaeriaceae</taxon>
        <taxon>Bombardia</taxon>
    </lineage>
</organism>
<sequence>MKAGQPLTDDDRAGWLQKLQALETAEPAAGESPHKVMTCSALKRQYRDVLRGAGADTERKNLRVRFVFFEGSEETLTERTERRKGHFAKENLVSSQFEVLERPTSGEEDVVTVSCEGWRQQTEELMMAAVRDVMRKEGWVFEEEEEEEGEEEEEEDKVPPSTSVSSTV</sequence>
<keyword evidence="5 9" id="KW-0547">Nucleotide-binding</keyword>
<dbReference type="GO" id="GO:0005975">
    <property type="term" value="P:carbohydrate metabolic process"/>
    <property type="evidence" value="ECO:0007669"/>
    <property type="project" value="InterPro"/>
</dbReference>
<dbReference type="PANTHER" id="PTHR43442:SF3">
    <property type="entry name" value="GLUCONOKINASE-RELATED"/>
    <property type="match status" value="1"/>
</dbReference>
<comment type="similarity">
    <text evidence="2 9">Belongs to the gluconokinase GntK/GntV family.</text>
</comment>
<evidence type="ECO:0000256" key="6">
    <source>
        <dbReference type="ARBA" id="ARBA00022777"/>
    </source>
</evidence>
<dbReference type="AlphaFoldDB" id="A0AA39WUU9"/>
<dbReference type="EMBL" id="JAULSR010000004">
    <property type="protein sequence ID" value="KAK0621976.1"/>
    <property type="molecule type" value="Genomic_DNA"/>
</dbReference>
<name>A0AA39WUU9_9PEZI</name>
<keyword evidence="4 9" id="KW-0808">Transferase</keyword>
<evidence type="ECO:0000256" key="4">
    <source>
        <dbReference type="ARBA" id="ARBA00022679"/>
    </source>
</evidence>
<evidence type="ECO:0000256" key="1">
    <source>
        <dbReference type="ARBA" id="ARBA00004875"/>
    </source>
</evidence>
<dbReference type="Gene3D" id="3.40.50.300">
    <property type="entry name" value="P-loop containing nucleotide triphosphate hydrolases"/>
    <property type="match status" value="1"/>
</dbReference>
<protein>
    <recommendedName>
        <fullName evidence="3 9">Gluconokinase</fullName>
        <ecNumber evidence="3 9">2.7.1.12</ecNumber>
    </recommendedName>
</protein>
<proteinExistence type="inferred from homology"/>
<feature type="compositionally biased region" description="Low complexity" evidence="10">
    <location>
        <begin position="159"/>
        <end position="168"/>
    </location>
</feature>
<dbReference type="NCBIfam" id="TIGR01313">
    <property type="entry name" value="therm_gnt_kin"/>
    <property type="match status" value="1"/>
</dbReference>
<dbReference type="Proteomes" id="UP001174934">
    <property type="component" value="Unassembled WGS sequence"/>
</dbReference>
<evidence type="ECO:0000256" key="8">
    <source>
        <dbReference type="ARBA" id="ARBA00048090"/>
    </source>
</evidence>
<dbReference type="EC" id="2.7.1.12" evidence="3 9"/>
<evidence type="ECO:0000256" key="7">
    <source>
        <dbReference type="ARBA" id="ARBA00022840"/>
    </source>
</evidence>
<evidence type="ECO:0000313" key="12">
    <source>
        <dbReference type="Proteomes" id="UP001174934"/>
    </source>
</evidence>
<comment type="pathway">
    <text evidence="1 9">Carbohydrate acid metabolism; D-gluconate degradation.</text>
</comment>
<dbReference type="GO" id="GO:0046316">
    <property type="term" value="F:gluconokinase activity"/>
    <property type="evidence" value="ECO:0007669"/>
    <property type="project" value="UniProtKB-EC"/>
</dbReference>
<evidence type="ECO:0000313" key="11">
    <source>
        <dbReference type="EMBL" id="KAK0621976.1"/>
    </source>
</evidence>
<evidence type="ECO:0000256" key="5">
    <source>
        <dbReference type="ARBA" id="ARBA00022741"/>
    </source>
</evidence>
<dbReference type="SUPFAM" id="SSF52540">
    <property type="entry name" value="P-loop containing nucleoside triphosphate hydrolases"/>
    <property type="match status" value="1"/>
</dbReference>
<gene>
    <name evidence="11" type="ORF">B0T17DRAFT_494631</name>
</gene>
<keyword evidence="6 9" id="KW-0418">Kinase</keyword>
<evidence type="ECO:0000256" key="9">
    <source>
        <dbReference type="RuleBase" id="RU363066"/>
    </source>
</evidence>
<dbReference type="InterPro" id="IPR027417">
    <property type="entry name" value="P-loop_NTPase"/>
</dbReference>
<dbReference type="GO" id="GO:0005737">
    <property type="term" value="C:cytoplasm"/>
    <property type="evidence" value="ECO:0007669"/>
    <property type="project" value="TreeGrafter"/>
</dbReference>
<evidence type="ECO:0000256" key="3">
    <source>
        <dbReference type="ARBA" id="ARBA00012054"/>
    </source>
</evidence>
<evidence type="ECO:0000256" key="2">
    <source>
        <dbReference type="ARBA" id="ARBA00008420"/>
    </source>
</evidence>
<reference evidence="11" key="1">
    <citation type="submission" date="2023-06" db="EMBL/GenBank/DDBJ databases">
        <title>Genome-scale phylogeny and comparative genomics of the fungal order Sordariales.</title>
        <authorList>
            <consortium name="Lawrence Berkeley National Laboratory"/>
            <person name="Hensen N."/>
            <person name="Bonometti L."/>
            <person name="Westerberg I."/>
            <person name="Brannstrom I.O."/>
            <person name="Guillou S."/>
            <person name="Cros-Aarteil S."/>
            <person name="Calhoun S."/>
            <person name="Haridas S."/>
            <person name="Kuo A."/>
            <person name="Mondo S."/>
            <person name="Pangilinan J."/>
            <person name="Riley R."/>
            <person name="LaButti K."/>
            <person name="Andreopoulos B."/>
            <person name="Lipzen A."/>
            <person name="Chen C."/>
            <person name="Yanf M."/>
            <person name="Daum C."/>
            <person name="Ng V."/>
            <person name="Clum A."/>
            <person name="Steindorff A."/>
            <person name="Ohm R."/>
            <person name="Martin F."/>
            <person name="Silar P."/>
            <person name="Natvig D."/>
            <person name="Lalanne C."/>
            <person name="Gautier V."/>
            <person name="Ament-velasquez S.L."/>
            <person name="Kruys A."/>
            <person name="Hutchinson M.I."/>
            <person name="Powell A.J."/>
            <person name="Barry K."/>
            <person name="Miller A.N."/>
            <person name="Grigoriev I.V."/>
            <person name="Debuchy R."/>
            <person name="Gladieux P."/>
            <person name="Thoren M.H."/>
            <person name="Johannesson H."/>
        </authorList>
    </citation>
    <scope>NUCLEOTIDE SEQUENCE</scope>
    <source>
        <strain evidence="11">SMH3391-2</strain>
    </source>
</reference>
<dbReference type="CDD" id="cd02021">
    <property type="entry name" value="GntK"/>
    <property type="match status" value="1"/>
</dbReference>
<comment type="catalytic activity">
    <reaction evidence="8 9">
        <text>D-gluconate + ATP = 6-phospho-D-gluconate + ADP + H(+)</text>
        <dbReference type="Rhea" id="RHEA:19433"/>
        <dbReference type="ChEBI" id="CHEBI:15378"/>
        <dbReference type="ChEBI" id="CHEBI:18391"/>
        <dbReference type="ChEBI" id="CHEBI:30616"/>
        <dbReference type="ChEBI" id="CHEBI:58759"/>
        <dbReference type="ChEBI" id="CHEBI:456216"/>
        <dbReference type="EC" id="2.7.1.12"/>
    </reaction>
</comment>
<feature type="region of interest" description="Disordered" evidence="10">
    <location>
        <begin position="139"/>
        <end position="168"/>
    </location>
</feature>
<dbReference type="GO" id="GO:0005524">
    <property type="term" value="F:ATP binding"/>
    <property type="evidence" value="ECO:0007669"/>
    <property type="project" value="UniProtKB-KW"/>
</dbReference>
<feature type="compositionally biased region" description="Acidic residues" evidence="10">
    <location>
        <begin position="140"/>
        <end position="156"/>
    </location>
</feature>
<accession>A0AA39WUU9</accession>
<evidence type="ECO:0000256" key="10">
    <source>
        <dbReference type="SAM" id="MobiDB-lite"/>
    </source>
</evidence>
<keyword evidence="12" id="KW-1185">Reference proteome</keyword>
<keyword evidence="7 9" id="KW-0067">ATP-binding</keyword>
<dbReference type="InterPro" id="IPR006001">
    <property type="entry name" value="Therm_gnt_kin"/>
</dbReference>
<comment type="caution">
    <text evidence="11">The sequence shown here is derived from an EMBL/GenBank/DDBJ whole genome shotgun (WGS) entry which is preliminary data.</text>
</comment>
<dbReference type="PANTHER" id="PTHR43442">
    <property type="entry name" value="GLUCONOKINASE-RELATED"/>
    <property type="match status" value="1"/>
</dbReference>